<gene>
    <name evidence="3" type="ORF">Faunusvirus4_29</name>
</gene>
<protein>
    <submittedName>
        <fullName evidence="3">Ankyrin repeat domain-containing protein 50</fullName>
    </submittedName>
</protein>
<dbReference type="Gene3D" id="1.25.40.20">
    <property type="entry name" value="Ankyrin repeat-containing domain"/>
    <property type="match status" value="2"/>
</dbReference>
<evidence type="ECO:0000256" key="1">
    <source>
        <dbReference type="ARBA" id="ARBA00022737"/>
    </source>
</evidence>
<evidence type="ECO:0000256" key="2">
    <source>
        <dbReference type="ARBA" id="ARBA00023043"/>
    </source>
</evidence>
<dbReference type="Pfam" id="PF12796">
    <property type="entry name" value="Ank_2"/>
    <property type="match status" value="2"/>
</dbReference>
<reference evidence="3" key="1">
    <citation type="submission" date="2018-10" db="EMBL/GenBank/DDBJ databases">
        <title>Hidden diversity of soil giant viruses.</title>
        <authorList>
            <person name="Schulz F."/>
            <person name="Alteio L."/>
            <person name="Goudeau D."/>
            <person name="Ryan E.M."/>
            <person name="Malmstrom R.R."/>
            <person name="Blanchard J."/>
            <person name="Woyke T."/>
        </authorList>
    </citation>
    <scope>NUCLEOTIDE SEQUENCE</scope>
    <source>
        <strain evidence="3">FNV1</strain>
    </source>
</reference>
<dbReference type="SMART" id="SM00248">
    <property type="entry name" value="ANK"/>
    <property type="match status" value="4"/>
</dbReference>
<dbReference type="SUPFAM" id="SSF48403">
    <property type="entry name" value="Ankyrin repeat"/>
    <property type="match status" value="1"/>
</dbReference>
<dbReference type="PANTHER" id="PTHR24189">
    <property type="entry name" value="MYOTROPHIN"/>
    <property type="match status" value="1"/>
</dbReference>
<dbReference type="InterPro" id="IPR050745">
    <property type="entry name" value="Multifunctional_regulatory"/>
</dbReference>
<dbReference type="EMBL" id="MK072135">
    <property type="protein sequence ID" value="AYV79188.1"/>
    <property type="molecule type" value="Genomic_DNA"/>
</dbReference>
<sequence length="344" mass="39555">MSLSPDKQLALFRDAVELCDEGSCCYIIEKYHDFYNMTDKHYNQTPIIFAATNNLPNIVSLLITKKVDLNHQDKNGLTALMYVAHHTQIKQIYELTENGADAELKDSTGKTFIEHIKEEWHNIYSGTMSQKTDELIKYGATNKYIDILKNSYFEYLSTDSVWNIFYNTEEALINSGIIYKPAYFEHVIHSDENMQLLYLEKCDVSINAQSADGSTLLIHACMVDYTKIIDVLLNKHANVNIMDNIGLTALYYAVSYYLQEVAIKLIKHGAKQFEYNIKYTDGGAITRNIFDYIDENHLSDLRMYLTGEYYNIIMHEINHEKGPLNNAFYNNGASVIPKLICSFI</sequence>
<keyword evidence="1" id="KW-0677">Repeat</keyword>
<dbReference type="InterPro" id="IPR002110">
    <property type="entry name" value="Ankyrin_rpt"/>
</dbReference>
<dbReference type="PROSITE" id="PS50088">
    <property type="entry name" value="ANK_REPEAT"/>
    <property type="match status" value="3"/>
</dbReference>
<name>A0A3G4ZWA5_9VIRU</name>
<accession>A0A3G4ZWA5</accession>
<dbReference type="PANTHER" id="PTHR24189:SF50">
    <property type="entry name" value="ANKYRIN REPEAT AND SOCS BOX PROTEIN 2"/>
    <property type="match status" value="1"/>
</dbReference>
<organism evidence="3">
    <name type="scientific">Faunusvirus sp</name>
    <dbReference type="NCBI Taxonomy" id="2487766"/>
    <lineage>
        <taxon>Viruses</taxon>
        <taxon>Varidnaviria</taxon>
        <taxon>Bamfordvirae</taxon>
        <taxon>Nucleocytoviricota</taxon>
        <taxon>Megaviricetes</taxon>
        <taxon>Imitervirales</taxon>
        <taxon>Mimiviridae</taxon>
    </lineage>
</organism>
<keyword evidence="2" id="KW-0040">ANK repeat</keyword>
<dbReference type="InterPro" id="IPR036770">
    <property type="entry name" value="Ankyrin_rpt-contain_sf"/>
</dbReference>
<evidence type="ECO:0000313" key="3">
    <source>
        <dbReference type="EMBL" id="AYV79188.1"/>
    </source>
</evidence>
<proteinExistence type="predicted"/>